<feature type="transmembrane region" description="Helical" evidence="1">
    <location>
        <begin position="170"/>
        <end position="188"/>
    </location>
</feature>
<comment type="caution">
    <text evidence="3">The sequence shown here is derived from an EMBL/GenBank/DDBJ whole genome shotgun (WGS) entry which is preliminary data.</text>
</comment>
<dbReference type="PROSITE" id="PS51354">
    <property type="entry name" value="GLUTAREDOXIN_2"/>
    <property type="match status" value="1"/>
</dbReference>
<keyword evidence="2" id="KW-0732">Signal</keyword>
<dbReference type="InterPro" id="IPR036249">
    <property type="entry name" value="Thioredoxin-like_sf"/>
</dbReference>
<dbReference type="Proteomes" id="UP000721442">
    <property type="component" value="Unassembled WGS sequence"/>
</dbReference>
<reference evidence="3" key="1">
    <citation type="submission" date="2020-10" db="EMBL/GenBank/DDBJ databases">
        <authorList>
            <person name="Gilroy R."/>
        </authorList>
    </citation>
    <scope>NUCLEOTIDE SEQUENCE</scope>
    <source>
        <strain evidence="3">B1-16210</strain>
    </source>
</reference>
<organism evidence="3 4">
    <name type="scientific">Candidatus Enterousia excrementavium</name>
    <dbReference type="NCBI Taxonomy" id="2840789"/>
    <lineage>
        <taxon>Bacteria</taxon>
        <taxon>Pseudomonadati</taxon>
        <taxon>Pseudomonadota</taxon>
        <taxon>Alphaproteobacteria</taxon>
        <taxon>Candidatus Enterousia</taxon>
    </lineage>
</organism>
<evidence type="ECO:0000256" key="2">
    <source>
        <dbReference type="SAM" id="SignalP"/>
    </source>
</evidence>
<evidence type="ECO:0000256" key="1">
    <source>
        <dbReference type="SAM" id="Phobius"/>
    </source>
</evidence>
<dbReference type="AlphaFoldDB" id="A0A940DE08"/>
<name>A0A940DE08_9PROT</name>
<evidence type="ECO:0000313" key="3">
    <source>
        <dbReference type="EMBL" id="MBO8406898.1"/>
    </source>
</evidence>
<proteinExistence type="predicted"/>
<feature type="chain" id="PRO_5037093963" description="Glutaredoxin domain-containing protein" evidence="2">
    <location>
        <begin position="22"/>
        <end position="196"/>
    </location>
</feature>
<dbReference type="SUPFAM" id="SSF52833">
    <property type="entry name" value="Thioredoxin-like"/>
    <property type="match status" value="1"/>
</dbReference>
<keyword evidence="1" id="KW-1133">Transmembrane helix</keyword>
<gene>
    <name evidence="3" type="ORF">IAC77_00340</name>
</gene>
<reference evidence="3" key="2">
    <citation type="journal article" date="2021" name="PeerJ">
        <title>Extensive microbial diversity within the chicken gut microbiome revealed by metagenomics and culture.</title>
        <authorList>
            <person name="Gilroy R."/>
            <person name="Ravi A."/>
            <person name="Getino M."/>
            <person name="Pursley I."/>
            <person name="Horton D.L."/>
            <person name="Alikhan N.F."/>
            <person name="Baker D."/>
            <person name="Gharbi K."/>
            <person name="Hall N."/>
            <person name="Watson M."/>
            <person name="Adriaenssens E.M."/>
            <person name="Foster-Nyarko E."/>
            <person name="Jarju S."/>
            <person name="Secka A."/>
            <person name="Antonio M."/>
            <person name="Oren A."/>
            <person name="Chaudhuri R.R."/>
            <person name="La Ragione R."/>
            <person name="Hildebrand F."/>
            <person name="Pallen M.J."/>
        </authorList>
    </citation>
    <scope>NUCLEOTIDE SEQUENCE</scope>
    <source>
        <strain evidence="3">B1-16210</strain>
    </source>
</reference>
<dbReference type="Gene3D" id="3.40.30.10">
    <property type="entry name" value="Glutaredoxin"/>
    <property type="match status" value="1"/>
</dbReference>
<keyword evidence="1" id="KW-0812">Transmembrane</keyword>
<sequence>MKKLSLLSALLGFFFIGAASAADISLYYSPTCPHCHHAREFFTDRIVYEYPDLRIVQINVANRANLPKFQEVLKKCEYDSGGVPVIVVGDKCFQGYADFMQQELRDAVEVDMSDTQKKTAAENRKALDDNADEFKKAHQTHQATVTEYSAETEQAAADDTQKKNNEYSSIWFYALLLVLVGALAFVLVRPNNKKKK</sequence>
<evidence type="ECO:0000313" key="4">
    <source>
        <dbReference type="Proteomes" id="UP000721442"/>
    </source>
</evidence>
<dbReference type="EMBL" id="JADINE010000004">
    <property type="protein sequence ID" value="MBO8406898.1"/>
    <property type="molecule type" value="Genomic_DNA"/>
</dbReference>
<protein>
    <recommendedName>
        <fullName evidence="5">Glutaredoxin domain-containing protein</fullName>
    </recommendedName>
</protein>
<evidence type="ECO:0008006" key="5">
    <source>
        <dbReference type="Google" id="ProtNLM"/>
    </source>
</evidence>
<feature type="signal peptide" evidence="2">
    <location>
        <begin position="1"/>
        <end position="21"/>
    </location>
</feature>
<accession>A0A940DE08</accession>
<keyword evidence="1" id="KW-0472">Membrane</keyword>